<comment type="caution">
    <text evidence="1">The sequence shown here is derived from an EMBL/GenBank/DDBJ whole genome shotgun (WGS) entry which is preliminary data.</text>
</comment>
<dbReference type="PATRIC" id="fig|1641875.4.peg.1345"/>
<dbReference type="Proteomes" id="UP000051295">
    <property type="component" value="Unassembled WGS sequence"/>
</dbReference>
<dbReference type="STRING" id="1641875.XM53_01290"/>
<dbReference type="Pfam" id="PF21843">
    <property type="entry name" value="DUF6902"/>
    <property type="match status" value="1"/>
</dbReference>
<reference evidence="1 2" key="1">
    <citation type="submission" date="2015-04" db="EMBL/GenBank/DDBJ databases">
        <title>The draft genome sequence of Roseovarius sp.R12b.</title>
        <authorList>
            <person name="Li G."/>
            <person name="Lai Q."/>
            <person name="Shao Z."/>
            <person name="Yan P."/>
        </authorList>
    </citation>
    <scope>NUCLEOTIDE SEQUENCE [LARGE SCALE GENOMIC DNA]</scope>
    <source>
        <strain evidence="1 2">R12B</strain>
    </source>
</reference>
<name>A0A0T5NZS2_9RHOB</name>
<evidence type="ECO:0000313" key="2">
    <source>
        <dbReference type="Proteomes" id="UP000051295"/>
    </source>
</evidence>
<sequence length="358" mass="39727">MGSVVTLDLPFRQTTREARQAALLHRFASERRSDTDVFWLKENAEVLNILSSTGAVLPPSALGPFDTLYRTLDRRLGFFPQYYRFLLSLCLDLEDLGMAGDKGARAVEWVAAEGLVAAELSDLQRAEARRLCLRRGVDPTSHDTGLDDRLRSFGSRSATFALPNKKAAYELTHIVFYLSEYGQRNPDLPAAFLDSLRFAGTVAFLEMNIDLLAEICIALRFAGQTPPSTWENWLAAQARHFVIEADSAGWMSDDYHPYLMVQWFLSAAGLGGFGAMLPEGGLRITAPRPHVAPLRELSECMYSLEGDRVADWSLMRTRIDPLLTAEAREVVEAAEQAVDFDAFFHGFSRAATAQGVPA</sequence>
<protein>
    <submittedName>
        <fullName evidence="1">Uncharacterized protein</fullName>
    </submittedName>
</protein>
<organism evidence="1 2">
    <name type="scientific">Roseovarius atlanticus</name>
    <dbReference type="NCBI Taxonomy" id="1641875"/>
    <lineage>
        <taxon>Bacteria</taxon>
        <taxon>Pseudomonadati</taxon>
        <taxon>Pseudomonadota</taxon>
        <taxon>Alphaproteobacteria</taxon>
        <taxon>Rhodobacterales</taxon>
        <taxon>Roseobacteraceae</taxon>
        <taxon>Roseovarius</taxon>
    </lineage>
</organism>
<dbReference type="RefSeq" id="WP_057789489.1">
    <property type="nucleotide sequence ID" value="NZ_LAXJ01000002.1"/>
</dbReference>
<dbReference type="AlphaFoldDB" id="A0A0T5NZS2"/>
<dbReference type="EMBL" id="LAXJ01000002">
    <property type="protein sequence ID" value="KRS14389.1"/>
    <property type="molecule type" value="Genomic_DNA"/>
</dbReference>
<keyword evidence="2" id="KW-1185">Reference proteome</keyword>
<proteinExistence type="predicted"/>
<gene>
    <name evidence="1" type="ORF">XM53_01290</name>
</gene>
<dbReference type="OrthoDB" id="7810029at2"/>
<dbReference type="InterPro" id="IPR054197">
    <property type="entry name" value="DUF6902"/>
</dbReference>
<accession>A0A0T5NZS2</accession>
<evidence type="ECO:0000313" key="1">
    <source>
        <dbReference type="EMBL" id="KRS14389.1"/>
    </source>
</evidence>